<gene>
    <name evidence="7" type="ORF">ACIF0M_14220</name>
</gene>
<dbReference type="GO" id="GO:0016874">
    <property type="term" value="F:ligase activity"/>
    <property type="evidence" value="ECO:0007669"/>
    <property type="project" value="UniProtKB-KW"/>
</dbReference>
<protein>
    <submittedName>
        <fullName evidence="7">O-antigen ligase family protein</fullName>
    </submittedName>
</protein>
<dbReference type="EMBL" id="JBITRD010000017">
    <property type="protein sequence ID" value="MFI7846649.1"/>
    <property type="molecule type" value="Genomic_DNA"/>
</dbReference>
<feature type="transmembrane region" description="Helical" evidence="5">
    <location>
        <begin position="127"/>
        <end position="144"/>
    </location>
</feature>
<keyword evidence="8" id="KW-1185">Reference proteome</keyword>
<comment type="caution">
    <text evidence="7">The sequence shown here is derived from an EMBL/GenBank/DDBJ whole genome shotgun (WGS) entry which is preliminary data.</text>
</comment>
<keyword evidence="4 5" id="KW-0472">Membrane</keyword>
<feature type="transmembrane region" description="Helical" evidence="5">
    <location>
        <begin position="68"/>
        <end position="90"/>
    </location>
</feature>
<reference evidence="7 8" key="1">
    <citation type="submission" date="2024-08" db="EMBL/GenBank/DDBJ databases">
        <authorList>
            <person name="Vancuren S.J."/>
            <person name="Allen-Vercoe E."/>
        </authorList>
    </citation>
    <scope>NUCLEOTIDE SEQUENCE [LARGE SCALE GENOMIC DNA]</scope>
    <source>
        <strain evidence="7 8">16-6-I_42_FAA</strain>
    </source>
</reference>
<evidence type="ECO:0000256" key="2">
    <source>
        <dbReference type="ARBA" id="ARBA00022692"/>
    </source>
</evidence>
<keyword evidence="3 5" id="KW-1133">Transmembrane helix</keyword>
<keyword evidence="7" id="KW-0436">Ligase</keyword>
<sequence length="403" mass="46059">MDYFKFFRKKNIIVKIYIIISLAIMFSGSTFIKSYHRSMLIIYGVLAFCMACTKQGKHTGYFVRKKNLIAPFLLFTIFNIFLISQLSYAYVPSIVNTYTKRFFIMSFMLIFLPSIDVSICIIKLAKYYSIVVAISIIISTAISGKKSGGLVGNFQYAGMMMSIAGILFLIDYFDNVENKVNMLGILLSITGLMLSGKRMFSILYFLAFLIIYLLADRKNKHGKFFGGIILCAVTMAILFNMIPATREVFERVLSKSGDIQNATSGRNVLWEKAIDIFKTNRIHGIGFGAFQSYFADHYIVKGIQAYLTHNIYVGLLAETGIIGFVLFVIFLLKNMVMTLKLKNTIFIHNNEKIKYVYKYALLIQCWFIIYGFTGNGMYDVVEMFIYMQGVAMMLSCYEMKIKV</sequence>
<evidence type="ECO:0000313" key="7">
    <source>
        <dbReference type="EMBL" id="MFI7846649.1"/>
    </source>
</evidence>
<organism evidence="7 8">
    <name type="scientific">Dorea amylophila</name>
    <dbReference type="NCBI Taxonomy" id="2981789"/>
    <lineage>
        <taxon>Bacteria</taxon>
        <taxon>Bacillati</taxon>
        <taxon>Bacillota</taxon>
        <taxon>Clostridia</taxon>
        <taxon>Lachnospirales</taxon>
        <taxon>Lachnospiraceae</taxon>
        <taxon>Dorea</taxon>
    </lineage>
</organism>
<accession>A0ABW8B1W9</accession>
<feature type="domain" description="O-antigen ligase-related" evidence="6">
    <location>
        <begin position="184"/>
        <end position="328"/>
    </location>
</feature>
<feature type="transmembrane region" description="Helical" evidence="5">
    <location>
        <begin position="378"/>
        <end position="397"/>
    </location>
</feature>
<dbReference type="Proteomes" id="UP001614216">
    <property type="component" value="Unassembled WGS sequence"/>
</dbReference>
<keyword evidence="2 5" id="KW-0812">Transmembrane</keyword>
<evidence type="ECO:0000256" key="4">
    <source>
        <dbReference type="ARBA" id="ARBA00023136"/>
    </source>
</evidence>
<evidence type="ECO:0000256" key="1">
    <source>
        <dbReference type="ARBA" id="ARBA00004141"/>
    </source>
</evidence>
<evidence type="ECO:0000259" key="6">
    <source>
        <dbReference type="Pfam" id="PF04932"/>
    </source>
</evidence>
<evidence type="ECO:0000256" key="5">
    <source>
        <dbReference type="SAM" id="Phobius"/>
    </source>
</evidence>
<dbReference type="InterPro" id="IPR007016">
    <property type="entry name" value="O-antigen_ligase-rel_domated"/>
</dbReference>
<feature type="transmembrane region" description="Helical" evidence="5">
    <location>
        <begin position="224"/>
        <end position="242"/>
    </location>
</feature>
<evidence type="ECO:0000313" key="8">
    <source>
        <dbReference type="Proteomes" id="UP001614216"/>
    </source>
</evidence>
<dbReference type="PANTHER" id="PTHR37422:SF13">
    <property type="entry name" value="LIPOPOLYSACCHARIDE BIOSYNTHESIS PROTEIN PA4999-RELATED"/>
    <property type="match status" value="1"/>
</dbReference>
<feature type="transmembrane region" description="Helical" evidence="5">
    <location>
        <begin position="156"/>
        <end position="173"/>
    </location>
</feature>
<dbReference type="RefSeq" id="WP_396570496.1">
    <property type="nucleotide sequence ID" value="NZ_JBITRD010000017.1"/>
</dbReference>
<dbReference type="PANTHER" id="PTHR37422">
    <property type="entry name" value="TEICHURONIC ACID BIOSYNTHESIS PROTEIN TUAE"/>
    <property type="match status" value="1"/>
</dbReference>
<feature type="transmembrane region" description="Helical" evidence="5">
    <location>
        <begin position="102"/>
        <end position="122"/>
    </location>
</feature>
<dbReference type="Pfam" id="PF04932">
    <property type="entry name" value="Wzy_C"/>
    <property type="match status" value="1"/>
</dbReference>
<dbReference type="InterPro" id="IPR051533">
    <property type="entry name" value="WaaL-like"/>
</dbReference>
<feature type="transmembrane region" description="Helical" evidence="5">
    <location>
        <begin position="12"/>
        <end position="32"/>
    </location>
</feature>
<evidence type="ECO:0000256" key="3">
    <source>
        <dbReference type="ARBA" id="ARBA00022989"/>
    </source>
</evidence>
<feature type="transmembrane region" description="Helical" evidence="5">
    <location>
        <begin position="311"/>
        <end position="332"/>
    </location>
</feature>
<comment type="subcellular location">
    <subcellularLocation>
        <location evidence="1">Membrane</location>
        <topology evidence="1">Multi-pass membrane protein</topology>
    </subcellularLocation>
</comment>
<feature type="transmembrane region" description="Helical" evidence="5">
    <location>
        <begin position="202"/>
        <end position="217"/>
    </location>
</feature>
<name>A0ABW8B1W9_9FIRM</name>
<feature type="transmembrane region" description="Helical" evidence="5">
    <location>
        <begin position="353"/>
        <end position="372"/>
    </location>
</feature>
<proteinExistence type="predicted"/>